<evidence type="ECO:0008006" key="3">
    <source>
        <dbReference type="Google" id="ProtNLM"/>
    </source>
</evidence>
<dbReference type="EMBL" id="SNZP01000004">
    <property type="protein sequence ID" value="TDR80675.1"/>
    <property type="molecule type" value="Genomic_DNA"/>
</dbReference>
<name>A0A4R7BA06_9NEIS</name>
<dbReference type="InterPro" id="IPR011335">
    <property type="entry name" value="Restrct_endonuc-II-like"/>
</dbReference>
<accession>A0A4R7BA06</accession>
<gene>
    <name evidence="1" type="ORF">DFP86_104175</name>
</gene>
<evidence type="ECO:0000313" key="1">
    <source>
        <dbReference type="EMBL" id="TDR80675.1"/>
    </source>
</evidence>
<proteinExistence type="predicted"/>
<organism evidence="1 2">
    <name type="scientific">Paludibacterium purpuratum</name>
    <dbReference type="NCBI Taxonomy" id="1144873"/>
    <lineage>
        <taxon>Bacteria</taxon>
        <taxon>Pseudomonadati</taxon>
        <taxon>Pseudomonadota</taxon>
        <taxon>Betaproteobacteria</taxon>
        <taxon>Neisseriales</taxon>
        <taxon>Chromobacteriaceae</taxon>
        <taxon>Paludibacterium</taxon>
    </lineage>
</organism>
<protein>
    <recommendedName>
        <fullName evidence="3">Transposase</fullName>
    </recommendedName>
</protein>
<dbReference type="GO" id="GO:0003676">
    <property type="term" value="F:nucleic acid binding"/>
    <property type="evidence" value="ECO:0007669"/>
    <property type="project" value="InterPro"/>
</dbReference>
<comment type="caution">
    <text evidence="1">The sequence shown here is derived from an EMBL/GenBank/DDBJ whole genome shotgun (WGS) entry which is preliminary data.</text>
</comment>
<dbReference type="Gene3D" id="3.40.1350.10">
    <property type="match status" value="1"/>
</dbReference>
<keyword evidence="2" id="KW-1185">Reference proteome</keyword>
<evidence type="ECO:0000313" key="2">
    <source>
        <dbReference type="Proteomes" id="UP000295611"/>
    </source>
</evidence>
<reference evidence="1 2" key="1">
    <citation type="submission" date="2019-03" db="EMBL/GenBank/DDBJ databases">
        <title>Genomic Encyclopedia of Type Strains, Phase III (KMG-III): the genomes of soil and plant-associated and newly described type strains.</title>
        <authorList>
            <person name="Whitman W."/>
        </authorList>
    </citation>
    <scope>NUCLEOTIDE SEQUENCE [LARGE SCALE GENOMIC DNA]</scope>
    <source>
        <strain evidence="1 2">CECT 8976</strain>
    </source>
</reference>
<dbReference type="AlphaFoldDB" id="A0A4R7BA06"/>
<dbReference type="InterPro" id="IPR011856">
    <property type="entry name" value="tRNA_endonuc-like_dom_sf"/>
</dbReference>
<dbReference type="Proteomes" id="UP000295611">
    <property type="component" value="Unassembled WGS sequence"/>
</dbReference>
<dbReference type="OrthoDB" id="5291587at2"/>
<sequence length="111" mass="12730">MAKRRYDFDESKVQRYLAEGCGVGRLASYKPWLTVHDVPSSGRVSRIQGWHTGRIHHLLSDGETGLFLLFDWEDNVSDIREQFPLDRGVTRQIAVEIGVPHPHGNHTLPIW</sequence>
<dbReference type="SUPFAM" id="SSF52980">
    <property type="entry name" value="Restriction endonuclease-like"/>
    <property type="match status" value="1"/>
</dbReference>
<dbReference type="RefSeq" id="WP_133679262.1">
    <property type="nucleotide sequence ID" value="NZ_SNZP01000004.1"/>
</dbReference>